<dbReference type="AlphaFoldDB" id="A0A6A4H920"/>
<evidence type="ECO:0000313" key="1">
    <source>
        <dbReference type="EMBL" id="KAE9394296.1"/>
    </source>
</evidence>
<dbReference type="Proteomes" id="UP000799118">
    <property type="component" value="Unassembled WGS sequence"/>
</dbReference>
<reference evidence="1" key="1">
    <citation type="journal article" date="2019" name="Environ. Microbiol.">
        <title>Fungal ecological strategies reflected in gene transcription - a case study of two litter decomposers.</title>
        <authorList>
            <person name="Barbi F."/>
            <person name="Kohler A."/>
            <person name="Barry K."/>
            <person name="Baskaran P."/>
            <person name="Daum C."/>
            <person name="Fauchery L."/>
            <person name="Ihrmark K."/>
            <person name="Kuo A."/>
            <person name="LaButti K."/>
            <person name="Lipzen A."/>
            <person name="Morin E."/>
            <person name="Grigoriev I.V."/>
            <person name="Henrissat B."/>
            <person name="Lindahl B."/>
            <person name="Martin F."/>
        </authorList>
    </citation>
    <scope>NUCLEOTIDE SEQUENCE</scope>
    <source>
        <strain evidence="1">JB14</strain>
    </source>
</reference>
<proteinExistence type="predicted"/>
<organism evidence="1 2">
    <name type="scientific">Gymnopus androsaceus JB14</name>
    <dbReference type="NCBI Taxonomy" id="1447944"/>
    <lineage>
        <taxon>Eukaryota</taxon>
        <taxon>Fungi</taxon>
        <taxon>Dikarya</taxon>
        <taxon>Basidiomycota</taxon>
        <taxon>Agaricomycotina</taxon>
        <taxon>Agaricomycetes</taxon>
        <taxon>Agaricomycetidae</taxon>
        <taxon>Agaricales</taxon>
        <taxon>Marasmiineae</taxon>
        <taxon>Omphalotaceae</taxon>
        <taxon>Gymnopus</taxon>
    </lineage>
</organism>
<evidence type="ECO:0000313" key="2">
    <source>
        <dbReference type="Proteomes" id="UP000799118"/>
    </source>
</evidence>
<protein>
    <submittedName>
        <fullName evidence="1">Uncharacterized protein</fullName>
    </submittedName>
</protein>
<dbReference type="EMBL" id="ML769553">
    <property type="protein sequence ID" value="KAE9394296.1"/>
    <property type="molecule type" value="Genomic_DNA"/>
</dbReference>
<accession>A0A6A4H920</accession>
<sequence length="52" mass="6069">MSVAHRRLVLHDTPIMNDLSDVFGMFSEYSSVPSGRWPCRGNEEAYFSQRYQ</sequence>
<name>A0A6A4H920_9AGAR</name>
<gene>
    <name evidence="1" type="ORF">BT96DRAFT_923636</name>
</gene>
<keyword evidence="2" id="KW-1185">Reference proteome</keyword>